<evidence type="ECO:0000256" key="7">
    <source>
        <dbReference type="PROSITE-ProRule" id="PRU01091"/>
    </source>
</evidence>
<feature type="domain" description="OmpR/PhoB-type" evidence="9">
    <location>
        <begin position="131"/>
        <end position="230"/>
    </location>
</feature>
<dbReference type="GO" id="GO:0000976">
    <property type="term" value="F:transcription cis-regulatory region binding"/>
    <property type="evidence" value="ECO:0007669"/>
    <property type="project" value="TreeGrafter"/>
</dbReference>
<evidence type="ECO:0000256" key="1">
    <source>
        <dbReference type="ARBA" id="ARBA00022553"/>
    </source>
</evidence>
<evidence type="ECO:0000256" key="4">
    <source>
        <dbReference type="ARBA" id="ARBA00023125"/>
    </source>
</evidence>
<keyword evidence="11" id="KW-1185">Reference proteome</keyword>
<dbReference type="InterPro" id="IPR036388">
    <property type="entry name" value="WH-like_DNA-bd_sf"/>
</dbReference>
<dbReference type="InterPro" id="IPR001867">
    <property type="entry name" value="OmpR/PhoB-type_DNA-bd"/>
</dbReference>
<evidence type="ECO:0000259" key="8">
    <source>
        <dbReference type="PROSITE" id="PS50110"/>
    </source>
</evidence>
<keyword evidence="2" id="KW-0902">Two-component regulatory system</keyword>
<dbReference type="Gene3D" id="3.40.50.2300">
    <property type="match status" value="1"/>
</dbReference>
<dbReference type="PANTHER" id="PTHR48111">
    <property type="entry name" value="REGULATOR OF RPOS"/>
    <property type="match status" value="1"/>
</dbReference>
<keyword evidence="4 7" id="KW-0238">DNA-binding</keyword>
<dbReference type="InterPro" id="IPR058124">
    <property type="entry name" value="CpxR-like_REC"/>
</dbReference>
<dbReference type="GO" id="GO:0032993">
    <property type="term" value="C:protein-DNA complex"/>
    <property type="evidence" value="ECO:0007669"/>
    <property type="project" value="TreeGrafter"/>
</dbReference>
<dbReference type="SUPFAM" id="SSF52172">
    <property type="entry name" value="CheY-like"/>
    <property type="match status" value="1"/>
</dbReference>
<dbReference type="RefSeq" id="WP_174405234.1">
    <property type="nucleotide sequence ID" value="NZ_BLVO01000013.1"/>
</dbReference>
<dbReference type="SMART" id="SM00862">
    <property type="entry name" value="Trans_reg_C"/>
    <property type="match status" value="1"/>
</dbReference>
<dbReference type="Pfam" id="PF00486">
    <property type="entry name" value="Trans_reg_C"/>
    <property type="match status" value="1"/>
</dbReference>
<keyword evidence="5" id="KW-0804">Transcription</keyword>
<organism evidence="10 11">
    <name type="scientific">Desulfovibrio subterraneus</name>
    <dbReference type="NCBI Taxonomy" id="2718620"/>
    <lineage>
        <taxon>Bacteria</taxon>
        <taxon>Pseudomonadati</taxon>
        <taxon>Thermodesulfobacteriota</taxon>
        <taxon>Desulfovibrionia</taxon>
        <taxon>Desulfovibrionales</taxon>
        <taxon>Desulfovibrionaceae</taxon>
        <taxon>Desulfovibrio</taxon>
    </lineage>
</organism>
<dbReference type="CDD" id="cd00383">
    <property type="entry name" value="trans_reg_C"/>
    <property type="match status" value="1"/>
</dbReference>
<dbReference type="GO" id="GO:0000156">
    <property type="term" value="F:phosphorelay response regulator activity"/>
    <property type="evidence" value="ECO:0007669"/>
    <property type="project" value="TreeGrafter"/>
</dbReference>
<dbReference type="PROSITE" id="PS50110">
    <property type="entry name" value="RESPONSE_REGULATORY"/>
    <property type="match status" value="1"/>
</dbReference>
<dbReference type="EMBL" id="BLVO01000013">
    <property type="protein sequence ID" value="GFM33588.1"/>
    <property type="molecule type" value="Genomic_DNA"/>
</dbReference>
<evidence type="ECO:0000256" key="6">
    <source>
        <dbReference type="PROSITE-ProRule" id="PRU00169"/>
    </source>
</evidence>
<keyword evidence="1 6" id="KW-0597">Phosphoprotein</keyword>
<dbReference type="SUPFAM" id="SSF46894">
    <property type="entry name" value="C-terminal effector domain of the bipartite response regulators"/>
    <property type="match status" value="1"/>
</dbReference>
<evidence type="ECO:0000256" key="2">
    <source>
        <dbReference type="ARBA" id="ARBA00023012"/>
    </source>
</evidence>
<proteinExistence type="predicted"/>
<dbReference type="InterPro" id="IPR001789">
    <property type="entry name" value="Sig_transdc_resp-reg_receiver"/>
</dbReference>
<evidence type="ECO:0000313" key="11">
    <source>
        <dbReference type="Proteomes" id="UP000503840"/>
    </source>
</evidence>
<evidence type="ECO:0000256" key="3">
    <source>
        <dbReference type="ARBA" id="ARBA00023015"/>
    </source>
</evidence>
<dbReference type="FunFam" id="3.40.50.2300:FF:000001">
    <property type="entry name" value="DNA-binding response regulator PhoB"/>
    <property type="match status" value="1"/>
</dbReference>
<dbReference type="AlphaFoldDB" id="A0A7J0BJ64"/>
<protein>
    <submittedName>
        <fullName evidence="10">DNA-binding response regulator</fullName>
    </submittedName>
</protein>
<dbReference type="CDD" id="cd17623">
    <property type="entry name" value="REC_OmpR_CpxR"/>
    <property type="match status" value="1"/>
</dbReference>
<evidence type="ECO:0000256" key="5">
    <source>
        <dbReference type="ARBA" id="ARBA00023163"/>
    </source>
</evidence>
<dbReference type="PROSITE" id="PS51755">
    <property type="entry name" value="OMPR_PHOB"/>
    <property type="match status" value="1"/>
</dbReference>
<dbReference type="InterPro" id="IPR011006">
    <property type="entry name" value="CheY-like_superfamily"/>
</dbReference>
<sequence length="231" mass="25851">MEVQPKVLLFDDDVKLQSLLTEYLQGAGFEVHCRQTGLDAVAALHSVQPSMVILDIMMPGMDGLSVLRMLRVESRVPVIMLTARGDDADRIVGLELGADDYLAKPFNPRELLARMRAVLRRAESSPVSVSAGRVECVGLVLDTGRQELVIGETVVDLSPTETKLMAELMRQPGVELSRDDLMTRVWGREFNAYDRCIDVHISKLRSVLKPYPEHAERIRTVWGKGYMFLGQ</sequence>
<dbReference type="InterPro" id="IPR016032">
    <property type="entry name" value="Sig_transdc_resp-reg_C-effctor"/>
</dbReference>
<feature type="DNA-binding region" description="OmpR/PhoB-type" evidence="7">
    <location>
        <begin position="131"/>
        <end position="230"/>
    </location>
</feature>
<dbReference type="Pfam" id="PF00072">
    <property type="entry name" value="Response_reg"/>
    <property type="match status" value="1"/>
</dbReference>
<gene>
    <name evidence="10" type="ORF">DSM101010T_19530</name>
</gene>
<dbReference type="SMART" id="SM00448">
    <property type="entry name" value="REC"/>
    <property type="match status" value="1"/>
</dbReference>
<accession>A0A7J0BJ64</accession>
<dbReference type="InterPro" id="IPR039420">
    <property type="entry name" value="WalR-like"/>
</dbReference>
<reference evidence="10 11" key="1">
    <citation type="submission" date="2020-05" db="EMBL/GenBank/DDBJ databases">
        <title>Draft genome sequence of Desulfovibrio sp. strain HN2T.</title>
        <authorList>
            <person name="Ueno A."/>
            <person name="Tamazawa S."/>
            <person name="Tamamura S."/>
            <person name="Murakami T."/>
            <person name="Kiyama T."/>
            <person name="Inomata H."/>
            <person name="Amano Y."/>
            <person name="Miyakawa K."/>
            <person name="Tamaki H."/>
            <person name="Naganuma T."/>
            <person name="Kaneko K."/>
        </authorList>
    </citation>
    <scope>NUCLEOTIDE SEQUENCE [LARGE SCALE GENOMIC DNA]</scope>
    <source>
        <strain evidence="10 11">HN2</strain>
    </source>
</reference>
<evidence type="ECO:0000313" key="10">
    <source>
        <dbReference type="EMBL" id="GFM33588.1"/>
    </source>
</evidence>
<keyword evidence="3" id="KW-0805">Transcription regulation</keyword>
<dbReference type="Proteomes" id="UP000503840">
    <property type="component" value="Unassembled WGS sequence"/>
</dbReference>
<evidence type="ECO:0000259" key="9">
    <source>
        <dbReference type="PROSITE" id="PS51755"/>
    </source>
</evidence>
<dbReference type="PANTHER" id="PTHR48111:SF4">
    <property type="entry name" value="DNA-BINDING DUAL TRANSCRIPTIONAL REGULATOR OMPR"/>
    <property type="match status" value="1"/>
</dbReference>
<dbReference type="Gene3D" id="1.10.10.10">
    <property type="entry name" value="Winged helix-like DNA-binding domain superfamily/Winged helix DNA-binding domain"/>
    <property type="match status" value="1"/>
</dbReference>
<dbReference type="GO" id="GO:0006355">
    <property type="term" value="P:regulation of DNA-templated transcription"/>
    <property type="evidence" value="ECO:0007669"/>
    <property type="project" value="InterPro"/>
</dbReference>
<dbReference type="Gene3D" id="6.10.250.690">
    <property type="match status" value="1"/>
</dbReference>
<feature type="modified residue" description="4-aspartylphosphate" evidence="6">
    <location>
        <position position="55"/>
    </location>
</feature>
<comment type="caution">
    <text evidence="10">The sequence shown here is derived from an EMBL/GenBank/DDBJ whole genome shotgun (WGS) entry which is preliminary data.</text>
</comment>
<dbReference type="GO" id="GO:0005829">
    <property type="term" value="C:cytosol"/>
    <property type="evidence" value="ECO:0007669"/>
    <property type="project" value="TreeGrafter"/>
</dbReference>
<feature type="domain" description="Response regulatory" evidence="8">
    <location>
        <begin position="6"/>
        <end position="119"/>
    </location>
</feature>
<name>A0A7J0BJ64_9BACT</name>